<dbReference type="PANTHER" id="PTHR47723:SF19">
    <property type="entry name" value="POLYNUCLEOTIDYL TRANSFERASE, RIBONUCLEASE H-LIKE SUPERFAMILY PROTEIN"/>
    <property type="match status" value="1"/>
</dbReference>
<dbReference type="InterPro" id="IPR005135">
    <property type="entry name" value="Endo/exonuclease/phosphatase"/>
</dbReference>
<feature type="region of interest" description="Disordered" evidence="1">
    <location>
        <begin position="1"/>
        <end position="27"/>
    </location>
</feature>
<dbReference type="Pfam" id="PF13456">
    <property type="entry name" value="RVT_3"/>
    <property type="match status" value="1"/>
</dbReference>
<dbReference type="OrthoDB" id="1433099at2759"/>
<protein>
    <submittedName>
        <fullName evidence="5">Ribonuclease H</fullName>
    </submittedName>
</protein>
<evidence type="ECO:0000259" key="4">
    <source>
        <dbReference type="Pfam" id="PF13966"/>
    </source>
</evidence>
<dbReference type="Gene3D" id="3.60.10.10">
    <property type="entry name" value="Endonuclease/exonuclease/phosphatase"/>
    <property type="match status" value="1"/>
</dbReference>
<dbReference type="SUPFAM" id="SSF56219">
    <property type="entry name" value="DNase I-like"/>
    <property type="match status" value="1"/>
</dbReference>
<dbReference type="InterPro" id="IPR044730">
    <property type="entry name" value="RNase_H-like_dom_plant"/>
</dbReference>
<feature type="domain" description="Endonuclease/exonuclease/phosphatase" evidence="2">
    <location>
        <begin position="375"/>
        <end position="519"/>
    </location>
</feature>
<dbReference type="InterPro" id="IPR053151">
    <property type="entry name" value="RNase_H-like"/>
</dbReference>
<sequence length="996" mass="110138">MSSTTAGGLSREEKDQVERSSKKVKVHGEAEEDMIMVTDGIELEVQPGNVFPEGSRFISFRDKLAGKFARICVEINLKKQLVPQVEVRGRSYAVEYEGLHLICFHCGRYGHSKDLCLLKKEAAGKDQSQQVDLNTVPSDGGHGVDDVGEQQEDGMGSGMNEGFIQGWSTDPNEGNKSISIYGNEIVEDRVAWRPSPVQKPHSNVNPTQAQVVASQPNRNQFFNPIFDARRNGIIGPNNVAGLSRDSAIQHLQPNFPPLPSKPKETSTLFEVTSIPREPADRGVRIRTPRSRPAKTVANNGAEDANGVLAVANGGRESFDGGTASLRGGDVAKALMASSPVHVDEVAEASMASEGFRAQRIMDKFGFDQREIVEAVGYAGGIWCLWKNNGSRIRVVQRHNQFIHFHILDCSGSWFLTIAYGSPHFAQRGDLWNNLKSIGTAMVDPWCLVGDFNAFLFDFEKYGGSNNGSRPDRHFRDMVDVNSLVDLGYSGPGFTWKRGGVAARLDRALANTGWGLVNQKDGLWARVLRAKYKCGDDLIPKVGRIASASRLWNGIADSWKYVQDGMVWRLGDGKRYSLAPLSDADLDKVAADFVSASGGWEWGKSDFLLPNEICSLIAAVPPPSCVVQGDHVAWRHSSDGVFSTKSAYLAITKEDGTVRHSFWKLLWKWKGMEKVRSFLWLCGHDRLLTNVARKRRGLAATDVCARCNGATEDLLHTLRDCAKARCIWLKLVHPSKWHLFFNVPRLNWLSLNLGSNMGWHGSDWGVIFAYACWYIWRMRNAEIFDSPHYGSADPVYAILKLSGDSSRAMSKLCAGNLGPSSHIQRFICWEKPNVGWVKFNVDAASRESLNLTACGGIARDSDGRFLIGFMRNLGDGSVLNAELWGISCALEVAWRSRFKKVLVESDCLLAVNLVNDSFSVSHPCSPILARIHYWISCDWEVQVVHIHREGNRAADTLAGHAFSGSLDLIILDDAPAFLFPVLCADLEGRGSYRLYSG</sequence>
<dbReference type="Gene3D" id="3.30.420.10">
    <property type="entry name" value="Ribonuclease H-like superfamily/Ribonuclease H"/>
    <property type="match status" value="1"/>
</dbReference>
<feature type="domain" description="RNase H type-1" evidence="3">
    <location>
        <begin position="839"/>
        <end position="960"/>
    </location>
</feature>
<reference evidence="5" key="1">
    <citation type="submission" date="2020-09" db="EMBL/GenBank/DDBJ databases">
        <title>Genome-Enabled Discovery of Anthraquinone Biosynthesis in Senna tora.</title>
        <authorList>
            <person name="Kang S.-H."/>
            <person name="Pandey R.P."/>
            <person name="Lee C.-M."/>
            <person name="Sim J.-S."/>
            <person name="Jeong J.-T."/>
            <person name="Choi B.-S."/>
            <person name="Jung M."/>
            <person name="Ginzburg D."/>
            <person name="Zhao K."/>
            <person name="Won S.Y."/>
            <person name="Oh T.-J."/>
            <person name="Yu Y."/>
            <person name="Kim N.-H."/>
            <person name="Lee O.R."/>
            <person name="Lee T.-H."/>
            <person name="Bashyal P."/>
            <person name="Kim T.-S."/>
            <person name="Lee W.-H."/>
            <person name="Kawkins C."/>
            <person name="Kim C.-K."/>
            <person name="Kim J.S."/>
            <person name="Ahn B.O."/>
            <person name="Rhee S.Y."/>
            <person name="Sohng J.K."/>
        </authorList>
    </citation>
    <scope>NUCLEOTIDE SEQUENCE</scope>
    <source>
        <tissue evidence="5">Leaf</tissue>
    </source>
</reference>
<evidence type="ECO:0000256" key="1">
    <source>
        <dbReference type="SAM" id="MobiDB-lite"/>
    </source>
</evidence>
<name>A0A834TJ57_9FABA</name>
<feature type="compositionally biased region" description="Basic and acidic residues" evidence="1">
    <location>
        <begin position="10"/>
        <end position="27"/>
    </location>
</feature>
<dbReference type="SUPFAM" id="SSF53098">
    <property type="entry name" value="Ribonuclease H-like"/>
    <property type="match status" value="1"/>
</dbReference>
<evidence type="ECO:0000259" key="3">
    <source>
        <dbReference type="Pfam" id="PF13456"/>
    </source>
</evidence>
<evidence type="ECO:0000259" key="2">
    <source>
        <dbReference type="Pfam" id="PF03372"/>
    </source>
</evidence>
<evidence type="ECO:0000313" key="6">
    <source>
        <dbReference type="Proteomes" id="UP000634136"/>
    </source>
</evidence>
<dbReference type="CDD" id="cd06222">
    <property type="entry name" value="RNase_H_like"/>
    <property type="match status" value="1"/>
</dbReference>
<dbReference type="AlphaFoldDB" id="A0A834TJ57"/>
<keyword evidence="6" id="KW-1185">Reference proteome</keyword>
<dbReference type="GO" id="GO:0004523">
    <property type="term" value="F:RNA-DNA hybrid ribonuclease activity"/>
    <property type="evidence" value="ECO:0007669"/>
    <property type="project" value="InterPro"/>
</dbReference>
<dbReference type="GO" id="GO:0003676">
    <property type="term" value="F:nucleic acid binding"/>
    <property type="evidence" value="ECO:0007669"/>
    <property type="project" value="InterPro"/>
</dbReference>
<feature type="region of interest" description="Disordered" evidence="1">
    <location>
        <begin position="127"/>
        <end position="149"/>
    </location>
</feature>
<gene>
    <name evidence="5" type="ORF">G2W53_027697</name>
</gene>
<dbReference type="PANTHER" id="PTHR47723">
    <property type="entry name" value="OS05G0353850 PROTEIN"/>
    <property type="match status" value="1"/>
</dbReference>
<comment type="caution">
    <text evidence="5">The sequence shown here is derived from an EMBL/GenBank/DDBJ whole genome shotgun (WGS) entry which is preliminary data.</text>
</comment>
<proteinExistence type="predicted"/>
<dbReference type="InterPro" id="IPR036691">
    <property type="entry name" value="Endo/exonu/phosph_ase_sf"/>
</dbReference>
<evidence type="ECO:0000313" key="5">
    <source>
        <dbReference type="EMBL" id="KAF7822242.1"/>
    </source>
</evidence>
<dbReference type="Proteomes" id="UP000634136">
    <property type="component" value="Unassembled WGS sequence"/>
</dbReference>
<dbReference type="EMBL" id="JAAIUW010000008">
    <property type="protein sequence ID" value="KAF7822242.1"/>
    <property type="molecule type" value="Genomic_DNA"/>
</dbReference>
<dbReference type="InterPro" id="IPR036397">
    <property type="entry name" value="RNaseH_sf"/>
</dbReference>
<dbReference type="InterPro" id="IPR026960">
    <property type="entry name" value="RVT-Znf"/>
</dbReference>
<dbReference type="InterPro" id="IPR002156">
    <property type="entry name" value="RNaseH_domain"/>
</dbReference>
<feature type="domain" description="Reverse transcriptase zinc-binding" evidence="4">
    <location>
        <begin position="641"/>
        <end position="727"/>
    </location>
</feature>
<accession>A0A834TJ57</accession>
<feature type="compositionally biased region" description="Polar residues" evidence="1">
    <location>
        <begin position="127"/>
        <end position="137"/>
    </location>
</feature>
<organism evidence="5 6">
    <name type="scientific">Senna tora</name>
    <dbReference type="NCBI Taxonomy" id="362788"/>
    <lineage>
        <taxon>Eukaryota</taxon>
        <taxon>Viridiplantae</taxon>
        <taxon>Streptophyta</taxon>
        <taxon>Embryophyta</taxon>
        <taxon>Tracheophyta</taxon>
        <taxon>Spermatophyta</taxon>
        <taxon>Magnoliopsida</taxon>
        <taxon>eudicotyledons</taxon>
        <taxon>Gunneridae</taxon>
        <taxon>Pentapetalae</taxon>
        <taxon>rosids</taxon>
        <taxon>fabids</taxon>
        <taxon>Fabales</taxon>
        <taxon>Fabaceae</taxon>
        <taxon>Caesalpinioideae</taxon>
        <taxon>Cassia clade</taxon>
        <taxon>Senna</taxon>
    </lineage>
</organism>
<dbReference type="Pfam" id="PF03372">
    <property type="entry name" value="Exo_endo_phos"/>
    <property type="match status" value="1"/>
</dbReference>
<dbReference type="InterPro" id="IPR012337">
    <property type="entry name" value="RNaseH-like_sf"/>
</dbReference>
<dbReference type="Pfam" id="PF13966">
    <property type="entry name" value="zf-RVT"/>
    <property type="match status" value="1"/>
</dbReference>